<evidence type="ECO:0000313" key="2">
    <source>
        <dbReference type="EMBL" id="MBM6849848.1"/>
    </source>
</evidence>
<feature type="transmembrane region" description="Helical" evidence="1">
    <location>
        <begin position="67"/>
        <end position="85"/>
    </location>
</feature>
<gene>
    <name evidence="2" type="ORF">H9X91_00155</name>
</gene>
<feature type="transmembrane region" description="Helical" evidence="1">
    <location>
        <begin position="18"/>
        <end position="37"/>
    </location>
</feature>
<feature type="transmembrane region" description="Helical" evidence="1">
    <location>
        <begin position="42"/>
        <end position="61"/>
    </location>
</feature>
<keyword evidence="1" id="KW-0472">Membrane</keyword>
<keyword evidence="1" id="KW-1133">Transmembrane helix</keyword>
<keyword evidence="3" id="KW-1185">Reference proteome</keyword>
<dbReference type="Pfam" id="PF19540">
    <property type="entry name" value="DUF6064"/>
    <property type="match status" value="1"/>
</dbReference>
<evidence type="ECO:0000256" key="1">
    <source>
        <dbReference type="SAM" id="Phobius"/>
    </source>
</evidence>
<feature type="transmembrane region" description="Helical" evidence="1">
    <location>
        <begin position="105"/>
        <end position="124"/>
    </location>
</feature>
<sequence>MDVQVFWEAISAYNRQTAAVQAVLLTFLLGMTALSYAGKVRWAAKCALGVVHLFLAAVFFARYGRAPIQLFFALPLFLACGLLFLYECRHCRSDELARPDLPRTVLLILCLSYPLCSLLAGNAFPQMVTSIMPCPVVSFGIVVYSGYTRKNRLLLALLTLWGLTGIKSLLFHVYEDLILLLCGLYGARQLLLERRRS</sequence>
<dbReference type="EMBL" id="JACSNX010000001">
    <property type="protein sequence ID" value="MBM6849848.1"/>
    <property type="molecule type" value="Genomic_DNA"/>
</dbReference>
<organism evidence="2 3">
    <name type="scientific">Oscillibacter valericigenes</name>
    <dbReference type="NCBI Taxonomy" id="351091"/>
    <lineage>
        <taxon>Bacteria</taxon>
        <taxon>Bacillati</taxon>
        <taxon>Bacillota</taxon>
        <taxon>Clostridia</taxon>
        <taxon>Eubacteriales</taxon>
        <taxon>Oscillospiraceae</taxon>
        <taxon>Oscillibacter</taxon>
    </lineage>
</organism>
<feature type="transmembrane region" description="Helical" evidence="1">
    <location>
        <begin position="130"/>
        <end position="147"/>
    </location>
</feature>
<proteinExistence type="predicted"/>
<accession>A0ABS2FRA9</accession>
<comment type="caution">
    <text evidence="2">The sequence shown here is derived from an EMBL/GenBank/DDBJ whole genome shotgun (WGS) entry which is preliminary data.</text>
</comment>
<evidence type="ECO:0000313" key="3">
    <source>
        <dbReference type="Proteomes" id="UP000719500"/>
    </source>
</evidence>
<dbReference type="InterPro" id="IPR045708">
    <property type="entry name" value="DUF6064"/>
</dbReference>
<dbReference type="RefSeq" id="WP_204801330.1">
    <property type="nucleotide sequence ID" value="NZ_JACSNX010000001.1"/>
</dbReference>
<dbReference type="Proteomes" id="UP000719500">
    <property type="component" value="Unassembled WGS sequence"/>
</dbReference>
<name>A0ABS2FRA9_9FIRM</name>
<reference evidence="2 3" key="1">
    <citation type="journal article" date="2021" name="Sci. Rep.">
        <title>The distribution of antibiotic resistance genes in chicken gut microbiota commensals.</title>
        <authorList>
            <person name="Juricova H."/>
            <person name="Matiasovicova J."/>
            <person name="Kubasova T."/>
            <person name="Cejkova D."/>
            <person name="Rychlik I."/>
        </authorList>
    </citation>
    <scope>NUCLEOTIDE SEQUENCE [LARGE SCALE GENOMIC DNA]</scope>
    <source>
        <strain evidence="2 3">An411</strain>
    </source>
</reference>
<keyword evidence="1" id="KW-0812">Transmembrane</keyword>
<protein>
    <recommendedName>
        <fullName evidence="4">Ceramidase</fullName>
    </recommendedName>
</protein>
<evidence type="ECO:0008006" key="4">
    <source>
        <dbReference type="Google" id="ProtNLM"/>
    </source>
</evidence>
<feature type="transmembrane region" description="Helical" evidence="1">
    <location>
        <begin position="154"/>
        <end position="171"/>
    </location>
</feature>